<dbReference type="GO" id="GO:0051239">
    <property type="term" value="P:regulation of multicellular organismal process"/>
    <property type="evidence" value="ECO:0007669"/>
    <property type="project" value="UniProtKB-ARBA"/>
</dbReference>
<sequence>MNGGKECDGGDKDGGLPAIQVPVGWQRRVDQNGVLYVSPSGSLLSCLEQVKTYLLTDGTCKCGLECPLILPKVFNFDPGAAVKQRTAEDVKADEDVTKLCIHKRKIIAVATLHKSMEAPHPSLVLPSPGGGTNATPVVPSRAATPRSVRNKSHEGITNSVMPECKNPFKLMIGSSNAMGRLYVQELPGSQQQELHPVYPRQRLGSSEHGQKSPFRGSHGGLPSPASSGSQIYGDGSISPRTDPLGSPDVFTRNNPGFHGAPNSSPIHLNRTPLSPPSVMLHGSPGQSSCAMAGRTNIPLSPTLTTKSPVMKKPMCNFSTNMEIPRAMFHHKLPQGPPPPPPPSCALQKKPLTSEKDPLGILDPIPSKPVNQNPVIINPTSFHSNVHSQVPVMNVSMPPAVVPLPSNLPLPTVKPGHMNHGSHVQRVQHSASTSLSPSPVTSPVHMMGTGIGRIEASPQRSRSSSTSSDHGNFMMPPLGPQATCSGIKVPPRSPRSTIGSPRPSMPSSPSTKSDGHHQYKDIPNPLIAGMSNVLNTPSSAAFPAASAGSGSVKSQPGLLGMPLNQILNQHNAASFPASSLLSAAAKAQLANQNKLAGNNSSSSSNSGAVAGSGNTEGHSTLNTMFPPAANMLLPTGEGQSGRAALRDKLMSQQKDSLRKRKQPPTTVLSLLRQSQMDSSAVPKPGPDLLRKQGQGSFPISSMSQLLQSMSCQSSHLSSNSSPGCGRSNTALPCSANQLHFTDPSVNSSGLQNPLTQDVPLRGEAVHCHNANTNFVHSNSPVPNHHLAGLINQIQASGNCGMLSQSGMALGNSLHPNPPQSRISTSSTPVIPNSIVSSYNQTSSEAGGSGPSSSIAIAGTNHPAITKTTSVLQDGVIVTTAAGNPLQSQLPIGSDFPFVGQEHALHFPSNSTSNNHLPHPLNPSLLSSLPISLPVNQQHLLNQNLLNILQPSAGEGDMSSINSTLNNHQLTHLQSLLNNNQMFPPNQQQQQILQGYQNLQAFQGQSTIPCPANNNPMACLFQNFQVRMQEDAALLNKRISTQPGLTALPENPNTTLPPFQDTSCELQSRIDPSLGQQVKDGLIVGGQGDASIDAIYKAVVDAASKGMQVVITTAVNSTTQISPIPALSAMSAFTASIGDPLSLPSAVSAVIHGRNMGSVDHDGRLRSVRGARLPSNLDHGKNSNEGDGFEYFKSASCHTSKKQWDGEQSPGGERNRWKCEEFLDHPGHVHNSPCHERLNNVSTLPFLPGEQHPILLPSRNCQGDKILEENFRYNNYKRTMMSFKERLENTVERCTHINGNRPRQSRGFGELLSTTKQDLVLEEQSPSSSNSLESSLVKDYIHYNGDFNAKSINGCVPSPSDAKSISSEDDLRNPDSPSSNELIHYRPRTFNVGDLVWGQIKGLTSWPGKLVREDDVHSSCQQSPEEGKVEPEKLKTLTEGLEAYSRARKRNRKSGKLNNHLEAAIHEAMSELDKMSGTVHQIPQGDRQMRPPKPKRRKISR</sequence>
<feature type="region of interest" description="Disordered" evidence="10">
    <location>
        <begin position="1473"/>
        <end position="1499"/>
    </location>
</feature>
<evidence type="ECO:0000256" key="1">
    <source>
        <dbReference type="ARBA" id="ARBA00004123"/>
    </source>
</evidence>
<dbReference type="InterPro" id="IPR001739">
    <property type="entry name" value="Methyl_CpG_DNA-bd"/>
</dbReference>
<dbReference type="PROSITE" id="PS50982">
    <property type="entry name" value="MBD"/>
    <property type="match status" value="1"/>
</dbReference>
<keyword evidence="3" id="KW-0158">Chromosome</keyword>
<evidence type="ECO:0000256" key="10">
    <source>
        <dbReference type="SAM" id="MobiDB-lite"/>
    </source>
</evidence>
<feature type="compositionally biased region" description="Low complexity" evidence="10">
    <location>
        <begin position="594"/>
        <end position="612"/>
    </location>
</feature>
<evidence type="ECO:0000313" key="13">
    <source>
        <dbReference type="Proteomes" id="UP000252040"/>
    </source>
</evidence>
<dbReference type="GO" id="GO:0005634">
    <property type="term" value="C:nucleus"/>
    <property type="evidence" value="ECO:0007669"/>
    <property type="project" value="UniProtKB-SubCell"/>
</dbReference>
<feature type="compositionally biased region" description="Polar residues" evidence="10">
    <location>
        <begin position="818"/>
        <end position="827"/>
    </location>
</feature>
<dbReference type="FunFam" id="2.30.30.140:FF:000035">
    <property type="entry name" value="Methyl-CpG binding domain protein 5"/>
    <property type="match status" value="1"/>
</dbReference>
<dbReference type="GO" id="GO:0010369">
    <property type="term" value="C:chromocenter"/>
    <property type="evidence" value="ECO:0007669"/>
    <property type="project" value="TreeGrafter"/>
</dbReference>
<feature type="domain" description="PWWP" evidence="11">
    <location>
        <begin position="1390"/>
        <end position="1414"/>
    </location>
</feature>
<comment type="subcellular location">
    <subcellularLocation>
        <location evidence="2">Chromosome</location>
    </subcellularLocation>
    <subcellularLocation>
        <location evidence="1">Nucleus</location>
    </subcellularLocation>
</comment>
<organism evidence="13 14">
    <name type="scientific">Neophocaena asiaeorientalis asiaeorientalis</name>
    <name type="common">Yangtze finless porpoise</name>
    <name type="synonym">Neophocaena phocaenoides subsp. asiaeorientalis</name>
    <dbReference type="NCBI Taxonomy" id="1706337"/>
    <lineage>
        <taxon>Eukaryota</taxon>
        <taxon>Metazoa</taxon>
        <taxon>Chordata</taxon>
        <taxon>Craniata</taxon>
        <taxon>Vertebrata</taxon>
        <taxon>Euteleostomi</taxon>
        <taxon>Mammalia</taxon>
        <taxon>Eutheria</taxon>
        <taxon>Laurasiatheria</taxon>
        <taxon>Artiodactyla</taxon>
        <taxon>Whippomorpha</taxon>
        <taxon>Cetacea</taxon>
        <taxon>Odontoceti</taxon>
        <taxon>Phocoenidae</taxon>
        <taxon>Neophocaena</taxon>
    </lineage>
</organism>
<evidence type="ECO:0000256" key="6">
    <source>
        <dbReference type="ARBA" id="ARBA00057571"/>
    </source>
</evidence>
<evidence type="ECO:0000256" key="5">
    <source>
        <dbReference type="ARBA" id="ARBA00023242"/>
    </source>
</evidence>
<reference evidence="14" key="1">
    <citation type="submission" date="2025-08" db="UniProtKB">
        <authorList>
            <consortium name="RefSeq"/>
        </authorList>
    </citation>
    <scope>IDENTIFICATION</scope>
    <source>
        <tissue evidence="14">Meat</tissue>
    </source>
</reference>
<dbReference type="GO" id="GO:0005694">
    <property type="term" value="C:chromosome"/>
    <property type="evidence" value="ECO:0007669"/>
    <property type="project" value="UniProtKB-SubCell"/>
</dbReference>
<dbReference type="CDD" id="cd20141">
    <property type="entry name" value="PWWP_MBD5"/>
    <property type="match status" value="1"/>
</dbReference>
<feature type="region of interest" description="Disordered" evidence="10">
    <location>
        <begin position="808"/>
        <end position="827"/>
    </location>
</feature>
<keyword evidence="13" id="KW-1185">Reference proteome</keyword>
<feature type="domain" description="MBD" evidence="12">
    <location>
        <begin position="11"/>
        <end position="81"/>
    </location>
</feature>
<keyword evidence="5" id="KW-0539">Nucleus</keyword>
<dbReference type="RefSeq" id="XP_024612028.1">
    <property type="nucleotide sequence ID" value="XM_024756260.1"/>
</dbReference>
<comment type="function">
    <text evidence="6">Non-catalytic component of the polycomb repressive deubiquitinase (PR-DUB) complex, a complex that specifically mediates deubiquitination of histone H2A monoubiquitinated at 'Lys-120' (H2AK119ub1). Important for stability of PR-DUB components and stimulating its ubiquitinase activity. As part of the PR-DUB complex, associates with chromatin enriched in histone marks H3K4me1, H3K4me3, and H3K27Ac, but not in H3K27me3. The PR-DUB complex is an epigenetic regulator of gene expression, including genes involved in cell growth and survivability. MBD5 and MBD6 containing complexes associate with distinct chromatin regions enriched in genes involved in different pathways. Heterochromatin recruitment is not mediated by DNA methylation. The PR-DUB complex is an epigenetic regulator of gene expression, including genes involved in development, cell communication, signaling, cell proliferation and cell viability.</text>
</comment>
<feature type="region of interest" description="Disordered" evidence="10">
    <location>
        <begin position="1350"/>
        <end position="1380"/>
    </location>
</feature>
<evidence type="ECO:0000256" key="8">
    <source>
        <dbReference type="ARBA" id="ARBA00069819"/>
    </source>
</evidence>
<accession>A0A341CC57</accession>
<evidence type="ECO:0000256" key="7">
    <source>
        <dbReference type="ARBA" id="ARBA00065787"/>
    </source>
</evidence>
<feature type="region of interest" description="Disordered" evidence="10">
    <location>
        <begin position="451"/>
        <end position="520"/>
    </location>
</feature>
<dbReference type="GO" id="GO:0003677">
    <property type="term" value="F:DNA binding"/>
    <property type="evidence" value="ECO:0007669"/>
    <property type="project" value="InterPro"/>
</dbReference>
<dbReference type="Proteomes" id="UP000252040">
    <property type="component" value="Unplaced"/>
</dbReference>
<dbReference type="CTD" id="55777"/>
<feature type="compositionally biased region" description="Low complexity" evidence="10">
    <location>
        <begin position="499"/>
        <end position="511"/>
    </location>
</feature>
<gene>
    <name evidence="14" type="primary">MBD5</name>
</gene>
<evidence type="ECO:0000259" key="12">
    <source>
        <dbReference type="PROSITE" id="PS50982"/>
    </source>
</evidence>
<keyword evidence="4" id="KW-0833">Ubl conjugation pathway</keyword>
<dbReference type="PANTHER" id="PTHR16112:SF18">
    <property type="entry name" value="METHYL-CPG-BINDING DOMAIN PROTEIN 5"/>
    <property type="match status" value="1"/>
</dbReference>
<dbReference type="InterPro" id="IPR000313">
    <property type="entry name" value="PWWP_dom"/>
</dbReference>
<proteinExistence type="predicted"/>
<feature type="compositionally biased region" description="Basic residues" evidence="10">
    <location>
        <begin position="1488"/>
        <end position="1499"/>
    </location>
</feature>
<evidence type="ECO:0000256" key="2">
    <source>
        <dbReference type="ARBA" id="ARBA00004286"/>
    </source>
</evidence>
<dbReference type="SMART" id="SM00391">
    <property type="entry name" value="MBD"/>
    <property type="match status" value="1"/>
</dbReference>
<feature type="compositionally biased region" description="Polar residues" evidence="10">
    <location>
        <begin position="662"/>
        <end position="677"/>
    </location>
</feature>
<feature type="region of interest" description="Disordered" evidence="10">
    <location>
        <begin position="594"/>
        <end position="695"/>
    </location>
</feature>
<feature type="region of interest" description="Disordered" evidence="10">
    <location>
        <begin position="200"/>
        <end position="287"/>
    </location>
</feature>
<dbReference type="Gene3D" id="2.30.30.140">
    <property type="match status" value="1"/>
</dbReference>
<evidence type="ECO:0000256" key="4">
    <source>
        <dbReference type="ARBA" id="ARBA00022786"/>
    </source>
</evidence>
<comment type="subunit">
    <text evidence="7">Core component of the polycomb repressive deubiquitinase (PR-DUB) complex, at least composed of BAP1, one of ASXL1, ASXL2 or (probably) ASXL3, and one of MBD5 or MBD6. Distinct combinations of ASXL and MBD proteins may preferentially bind specific histone modification marks. The PR-DUB core associates with a number of accessory proteins, including FOXK1, FOXK2, KDM1B, HCFC1 and OGT; KDM1B specifically associates with ASXL2 PR-DUB complexes. Interacts (via MBD domain) with ASXL1, ASXL2 and ASXL3 (via PHD domain); the interaction is probably direct, mediates association with other PR-DUB complex core components.</text>
</comment>
<dbReference type="GeneID" id="112407091"/>
<evidence type="ECO:0000313" key="14">
    <source>
        <dbReference type="RefSeq" id="XP_024612028.1"/>
    </source>
</evidence>
<evidence type="ECO:0000259" key="11">
    <source>
        <dbReference type="PROSITE" id="PS50812"/>
    </source>
</evidence>
<dbReference type="GO" id="GO:0003682">
    <property type="term" value="F:chromatin binding"/>
    <property type="evidence" value="ECO:0007669"/>
    <property type="project" value="TreeGrafter"/>
</dbReference>
<dbReference type="InterPro" id="IPR016177">
    <property type="entry name" value="DNA-bd_dom_sf"/>
</dbReference>
<evidence type="ECO:0000256" key="3">
    <source>
        <dbReference type="ARBA" id="ARBA00022454"/>
    </source>
</evidence>
<evidence type="ECO:0000256" key="9">
    <source>
        <dbReference type="ARBA" id="ARBA00076708"/>
    </source>
</evidence>
<dbReference type="SUPFAM" id="SSF63748">
    <property type="entry name" value="Tudor/PWWP/MBT"/>
    <property type="match status" value="1"/>
</dbReference>
<dbReference type="Pfam" id="PF00855">
    <property type="entry name" value="PWWP"/>
    <property type="match status" value="1"/>
</dbReference>
<dbReference type="SUPFAM" id="SSF54171">
    <property type="entry name" value="DNA-binding domain"/>
    <property type="match status" value="1"/>
</dbReference>
<protein>
    <recommendedName>
        <fullName evidence="8">Methyl-CpG-binding domain protein 5</fullName>
    </recommendedName>
    <alternativeName>
        <fullName evidence="9">Methyl-CpG-binding protein MBD5</fullName>
    </alternativeName>
</protein>
<dbReference type="PROSITE" id="PS50812">
    <property type="entry name" value="PWWP"/>
    <property type="match status" value="1"/>
</dbReference>
<name>A0A341CC57_NEOAA</name>
<dbReference type="PANTHER" id="PTHR16112">
    <property type="entry name" value="METHYL-CPG BINDING PROTEIN, DROSOPHILA"/>
    <property type="match status" value="1"/>
</dbReference>